<feature type="domain" description="AB hydrolase-1" evidence="1">
    <location>
        <begin position="19"/>
        <end position="122"/>
    </location>
</feature>
<dbReference type="SUPFAM" id="SSF53474">
    <property type="entry name" value="alpha/beta-Hydrolases"/>
    <property type="match status" value="1"/>
</dbReference>
<dbReference type="Pfam" id="PF00561">
    <property type="entry name" value="Abhydrolase_1"/>
    <property type="match status" value="1"/>
</dbReference>
<sequence>MTTSLVKNVAVEVEGDGQPVVCIHGLGGSSNNWTPVMSAFAGMQVIRPDLPGSSRSQLSDCPLSIDHYVETLVSVLQELGVKQAHIAAHSMGTIVAQHFAVRYPEMVKSLALFGPLLAPPDAGRAGAKARATLCREKGVAGVQEVADAIVKGATSSQTKAERPVTLALVRESVM</sequence>
<dbReference type="EMBL" id="LAQU01000160">
    <property type="protein sequence ID" value="KKB60853.1"/>
    <property type="molecule type" value="Genomic_DNA"/>
</dbReference>
<evidence type="ECO:0000313" key="2">
    <source>
        <dbReference type="EMBL" id="KKB60853.1"/>
    </source>
</evidence>
<dbReference type="RefSeq" id="WP_046154595.1">
    <property type="nucleotide sequence ID" value="NZ_LAQU01000160.1"/>
</dbReference>
<feature type="non-terminal residue" evidence="2">
    <location>
        <position position="174"/>
    </location>
</feature>
<evidence type="ECO:0000313" key="3">
    <source>
        <dbReference type="Proteomes" id="UP000033618"/>
    </source>
</evidence>
<dbReference type="InterPro" id="IPR000073">
    <property type="entry name" value="AB_hydrolase_1"/>
</dbReference>
<comment type="caution">
    <text evidence="2">The sequence shown here is derived from an EMBL/GenBank/DDBJ whole genome shotgun (WGS) entry which is preliminary data.</text>
</comment>
<dbReference type="Gene3D" id="3.40.50.1820">
    <property type="entry name" value="alpha/beta hydrolase"/>
    <property type="match status" value="1"/>
</dbReference>
<dbReference type="GO" id="GO:0016787">
    <property type="term" value="F:hydrolase activity"/>
    <property type="evidence" value="ECO:0007669"/>
    <property type="project" value="UniProtKB-KW"/>
</dbReference>
<dbReference type="OrthoDB" id="8562572at2"/>
<dbReference type="InterPro" id="IPR029058">
    <property type="entry name" value="AB_hydrolase_fold"/>
</dbReference>
<dbReference type="PRINTS" id="PR00111">
    <property type="entry name" value="ABHYDROLASE"/>
</dbReference>
<dbReference type="STRING" id="28092.WM40_26755"/>
<evidence type="ECO:0000259" key="1">
    <source>
        <dbReference type="Pfam" id="PF00561"/>
    </source>
</evidence>
<gene>
    <name evidence="2" type="ORF">WM40_26755</name>
</gene>
<dbReference type="GO" id="GO:0016020">
    <property type="term" value="C:membrane"/>
    <property type="evidence" value="ECO:0007669"/>
    <property type="project" value="TreeGrafter"/>
</dbReference>
<keyword evidence="2" id="KW-0378">Hydrolase</keyword>
<accession>A0A0F5JSS8</accession>
<dbReference type="PATRIC" id="fig|28092.6.peg.6331"/>
<dbReference type="PANTHER" id="PTHR43798">
    <property type="entry name" value="MONOACYLGLYCEROL LIPASE"/>
    <property type="match status" value="1"/>
</dbReference>
<proteinExistence type="predicted"/>
<dbReference type="InterPro" id="IPR050266">
    <property type="entry name" value="AB_hydrolase_sf"/>
</dbReference>
<reference evidence="2 3" key="1">
    <citation type="submission" date="2015-03" db="EMBL/GenBank/DDBJ databases">
        <title>Draft Genome Sequence of Burkholderia andropogonis type strain ICMP2807, isolated from Sorghum bicolor.</title>
        <authorList>
            <person name="Lopes-Santos L."/>
            <person name="Castro D.B."/>
            <person name="Ottoboni L.M."/>
            <person name="Park D."/>
            <person name="Weirc B.S."/>
            <person name="Destefano S.A."/>
        </authorList>
    </citation>
    <scope>NUCLEOTIDE SEQUENCE [LARGE SCALE GENOMIC DNA]</scope>
    <source>
        <strain evidence="2 3">ICMP2807</strain>
    </source>
</reference>
<organism evidence="2 3">
    <name type="scientific">Robbsia andropogonis</name>
    <dbReference type="NCBI Taxonomy" id="28092"/>
    <lineage>
        <taxon>Bacteria</taxon>
        <taxon>Pseudomonadati</taxon>
        <taxon>Pseudomonadota</taxon>
        <taxon>Betaproteobacteria</taxon>
        <taxon>Burkholderiales</taxon>
        <taxon>Burkholderiaceae</taxon>
        <taxon>Robbsia</taxon>
    </lineage>
</organism>
<name>A0A0F5JSS8_9BURK</name>
<dbReference type="Proteomes" id="UP000033618">
    <property type="component" value="Unassembled WGS sequence"/>
</dbReference>
<protein>
    <submittedName>
        <fullName evidence="2">Alpha/beta hydrolase</fullName>
    </submittedName>
</protein>
<dbReference type="PANTHER" id="PTHR43798:SF33">
    <property type="entry name" value="HYDROLASE, PUTATIVE (AFU_ORTHOLOGUE AFUA_2G14860)-RELATED"/>
    <property type="match status" value="1"/>
</dbReference>
<dbReference type="AlphaFoldDB" id="A0A0F5JSS8"/>
<keyword evidence="3" id="KW-1185">Reference proteome</keyword>